<dbReference type="RefSeq" id="WP_251797519.1">
    <property type="nucleotide sequence ID" value="NZ_JAMQOL010000010.1"/>
</dbReference>
<name>A0ABT0XV52_9ACTN</name>
<sequence length="441" mass="46063">MRRLLIGVVVASVLTTVLTVTWTALGPLRSGAPSPQASAQAAPALFPSRPSLPSWSTAWSAAPSSASRAGLPGHTVRNVVHTTIGGPRARVRLSNRFGVEPVRFGRVTVALSAHAGGRRDGSADPSDGTAVPGSMREAAFGGRGEVTVPPGGDVLSDALPLAVPPDADLLVSVWTPRRPAAATLHAAPKQRSLVSPGPADHAGDETAAAFTRGVWAWFYVTAVEVTGAPGTIVAFGDSITNGAASTPGRNRRWTDLLAARLAAAPDPDYGVANAGISGNRILLDARYPRYRITAVAGRSGQARFAEDVLERSGARAVILLAGINDIMQEPRQTDPARLALGLAGLAARARAEGLRVVAGTITPWQGYHSYTPAADRVRQRVNAWIRSGGGGAFDGVADFDRALRDPLQPLRLNPRYDGGDHLHPNDEGMRALADAVPLNEL</sequence>
<protein>
    <submittedName>
        <fullName evidence="2">GDSL-type esterase/lipase family protein</fullName>
    </submittedName>
</protein>
<organism evidence="2 3">
    <name type="scientific">Paractinoplanes hotanensis</name>
    <dbReference type="NCBI Taxonomy" id="2906497"/>
    <lineage>
        <taxon>Bacteria</taxon>
        <taxon>Bacillati</taxon>
        <taxon>Actinomycetota</taxon>
        <taxon>Actinomycetes</taxon>
        <taxon>Micromonosporales</taxon>
        <taxon>Micromonosporaceae</taxon>
        <taxon>Paractinoplanes</taxon>
    </lineage>
</organism>
<dbReference type="Proteomes" id="UP001523216">
    <property type="component" value="Unassembled WGS sequence"/>
</dbReference>
<evidence type="ECO:0000259" key="1">
    <source>
        <dbReference type="Pfam" id="PF13472"/>
    </source>
</evidence>
<evidence type="ECO:0000313" key="2">
    <source>
        <dbReference type="EMBL" id="MCM4077668.1"/>
    </source>
</evidence>
<comment type="caution">
    <text evidence="2">The sequence shown here is derived from an EMBL/GenBank/DDBJ whole genome shotgun (WGS) entry which is preliminary data.</text>
</comment>
<gene>
    <name evidence="2" type="ORF">LXN57_08830</name>
</gene>
<dbReference type="EMBL" id="JAMQOL010000010">
    <property type="protein sequence ID" value="MCM4077668.1"/>
    <property type="molecule type" value="Genomic_DNA"/>
</dbReference>
<evidence type="ECO:0000313" key="3">
    <source>
        <dbReference type="Proteomes" id="UP001523216"/>
    </source>
</evidence>
<dbReference type="Gene3D" id="3.40.50.1110">
    <property type="entry name" value="SGNH hydrolase"/>
    <property type="match status" value="1"/>
</dbReference>
<dbReference type="PANTHER" id="PTHR43784:SF2">
    <property type="entry name" value="GDSL-LIKE LIPASE_ACYLHYDROLASE, PUTATIVE (AFU_ORTHOLOGUE AFUA_2G00820)-RELATED"/>
    <property type="match status" value="1"/>
</dbReference>
<feature type="domain" description="SGNH hydrolase-type esterase" evidence="1">
    <location>
        <begin position="234"/>
        <end position="431"/>
    </location>
</feature>
<accession>A0ABT0XV52</accession>
<dbReference type="PANTHER" id="PTHR43784">
    <property type="entry name" value="GDSL-LIKE LIPASE/ACYLHYDROLASE, PUTATIVE (AFU_ORTHOLOGUE AFUA_2G00820)-RELATED"/>
    <property type="match status" value="1"/>
</dbReference>
<dbReference type="Pfam" id="PF13472">
    <property type="entry name" value="Lipase_GDSL_2"/>
    <property type="match status" value="1"/>
</dbReference>
<reference evidence="2 3" key="1">
    <citation type="submission" date="2022-06" db="EMBL/GenBank/DDBJ databases">
        <title>Actinoplanes abujensis sp. nov., isolated from Nigerian arid soil.</title>
        <authorList>
            <person name="Ding P."/>
        </authorList>
    </citation>
    <scope>NUCLEOTIDE SEQUENCE [LARGE SCALE GENOMIC DNA]</scope>
    <source>
        <strain evidence="3">TRM88002</strain>
    </source>
</reference>
<dbReference type="InterPro" id="IPR053140">
    <property type="entry name" value="GDSL_Rv0518-like"/>
</dbReference>
<dbReference type="InterPro" id="IPR013830">
    <property type="entry name" value="SGNH_hydro"/>
</dbReference>
<dbReference type="SUPFAM" id="SSF52266">
    <property type="entry name" value="SGNH hydrolase"/>
    <property type="match status" value="1"/>
</dbReference>
<keyword evidence="3" id="KW-1185">Reference proteome</keyword>
<dbReference type="InterPro" id="IPR036514">
    <property type="entry name" value="SGNH_hydro_sf"/>
</dbReference>
<proteinExistence type="predicted"/>